<evidence type="ECO:0000259" key="10">
    <source>
        <dbReference type="PROSITE" id="PS51918"/>
    </source>
</evidence>
<evidence type="ECO:0000256" key="4">
    <source>
        <dbReference type="ARBA" id="ARBA00022691"/>
    </source>
</evidence>
<dbReference type="PANTHER" id="PTHR43409:SF7">
    <property type="entry name" value="BLL1977 PROTEIN"/>
    <property type="match status" value="1"/>
</dbReference>
<dbReference type="AlphaFoldDB" id="A5G637"/>
<dbReference type="STRING" id="351605.Gura_3089"/>
<evidence type="ECO:0000256" key="3">
    <source>
        <dbReference type="ARBA" id="ARBA00022679"/>
    </source>
</evidence>
<dbReference type="Pfam" id="PF04055">
    <property type="entry name" value="Radical_SAM"/>
    <property type="match status" value="1"/>
</dbReference>
<dbReference type="Proteomes" id="UP000006695">
    <property type="component" value="Chromosome"/>
</dbReference>
<name>A5G637_GEOUR</name>
<evidence type="ECO:0000256" key="8">
    <source>
        <dbReference type="SAM" id="Phobius"/>
    </source>
</evidence>
<dbReference type="SFLD" id="SFLDG01123">
    <property type="entry name" value="methyltransferase_(Class_B)"/>
    <property type="match status" value="1"/>
</dbReference>
<dbReference type="Gene3D" id="3.40.50.280">
    <property type="entry name" value="Cobalamin-binding domain"/>
    <property type="match status" value="1"/>
</dbReference>
<dbReference type="GO" id="GO:0005829">
    <property type="term" value="C:cytosol"/>
    <property type="evidence" value="ECO:0007669"/>
    <property type="project" value="TreeGrafter"/>
</dbReference>
<reference evidence="11 12" key="1">
    <citation type="submission" date="2007-05" db="EMBL/GenBank/DDBJ databases">
        <title>Complete sequence of Geobacter uraniireducens Rf4.</title>
        <authorList>
            <consortium name="US DOE Joint Genome Institute"/>
            <person name="Copeland A."/>
            <person name="Lucas S."/>
            <person name="Lapidus A."/>
            <person name="Barry K."/>
            <person name="Detter J.C."/>
            <person name="Glavina del Rio T."/>
            <person name="Hammon N."/>
            <person name="Israni S."/>
            <person name="Dalin E."/>
            <person name="Tice H."/>
            <person name="Pitluck S."/>
            <person name="Chertkov O."/>
            <person name="Brettin T."/>
            <person name="Bruce D."/>
            <person name="Han C."/>
            <person name="Schmutz J."/>
            <person name="Larimer F."/>
            <person name="Land M."/>
            <person name="Hauser L."/>
            <person name="Kyrpides N."/>
            <person name="Mikhailova N."/>
            <person name="Shelobolina E."/>
            <person name="Aklujkar M."/>
            <person name="Lovley D."/>
            <person name="Richardson P."/>
        </authorList>
    </citation>
    <scope>NUCLEOTIDE SEQUENCE [LARGE SCALE GENOMIC DNA]</scope>
    <source>
        <strain evidence="11 12">Rf4</strain>
    </source>
</reference>
<comment type="cofactor">
    <cofactor evidence="1">
        <name>[4Fe-4S] cluster</name>
        <dbReference type="ChEBI" id="CHEBI:49883"/>
    </cofactor>
</comment>
<dbReference type="SFLD" id="SFLDG01082">
    <property type="entry name" value="B12-binding_domain_containing"/>
    <property type="match status" value="1"/>
</dbReference>
<dbReference type="GO" id="GO:0003824">
    <property type="term" value="F:catalytic activity"/>
    <property type="evidence" value="ECO:0007669"/>
    <property type="project" value="InterPro"/>
</dbReference>
<feature type="domain" description="Radical SAM core" evidence="10">
    <location>
        <begin position="153"/>
        <end position="366"/>
    </location>
</feature>
<protein>
    <submittedName>
        <fullName evidence="11">Radical SAM domain protein</fullName>
    </submittedName>
</protein>
<keyword evidence="8" id="KW-1133">Transmembrane helix</keyword>
<dbReference type="SMART" id="SM00729">
    <property type="entry name" value="Elp3"/>
    <property type="match status" value="1"/>
</dbReference>
<proteinExistence type="predicted"/>
<dbReference type="InterPro" id="IPR006638">
    <property type="entry name" value="Elp3/MiaA/NifB-like_rSAM"/>
</dbReference>
<evidence type="ECO:0000256" key="5">
    <source>
        <dbReference type="ARBA" id="ARBA00022723"/>
    </source>
</evidence>
<dbReference type="InterPro" id="IPR058240">
    <property type="entry name" value="rSAM_sf"/>
</dbReference>
<dbReference type="PROSITE" id="PS51918">
    <property type="entry name" value="RADICAL_SAM"/>
    <property type="match status" value="1"/>
</dbReference>
<dbReference type="Pfam" id="PF13282">
    <property type="entry name" value="DUF4070"/>
    <property type="match status" value="1"/>
</dbReference>
<dbReference type="InterPro" id="IPR007197">
    <property type="entry name" value="rSAM"/>
</dbReference>
<keyword evidence="8" id="KW-0472">Membrane</keyword>
<dbReference type="InterPro" id="IPR034466">
    <property type="entry name" value="Methyltransferase_Class_B"/>
</dbReference>
<feature type="domain" description="B12-binding" evidence="9">
    <location>
        <begin position="57"/>
        <end position="128"/>
    </location>
</feature>
<evidence type="ECO:0000313" key="11">
    <source>
        <dbReference type="EMBL" id="ABQ27255.1"/>
    </source>
</evidence>
<keyword evidence="8" id="KW-0812">Transmembrane</keyword>
<dbReference type="PANTHER" id="PTHR43409">
    <property type="entry name" value="ANAEROBIC MAGNESIUM-PROTOPORPHYRIN IX MONOMETHYL ESTER CYCLASE-RELATED"/>
    <property type="match status" value="1"/>
</dbReference>
<dbReference type="GO" id="GO:0046872">
    <property type="term" value="F:metal ion binding"/>
    <property type="evidence" value="ECO:0007669"/>
    <property type="project" value="UniProtKB-KW"/>
</dbReference>
<dbReference type="GO" id="GO:0031419">
    <property type="term" value="F:cobalamin binding"/>
    <property type="evidence" value="ECO:0007669"/>
    <property type="project" value="InterPro"/>
</dbReference>
<evidence type="ECO:0000256" key="2">
    <source>
        <dbReference type="ARBA" id="ARBA00022603"/>
    </source>
</evidence>
<dbReference type="InterPro" id="IPR023404">
    <property type="entry name" value="rSAM_horseshoe"/>
</dbReference>
<dbReference type="Gene3D" id="3.80.30.20">
    <property type="entry name" value="tm_1862 like domain"/>
    <property type="match status" value="1"/>
</dbReference>
<evidence type="ECO:0000256" key="6">
    <source>
        <dbReference type="ARBA" id="ARBA00023004"/>
    </source>
</evidence>
<keyword evidence="6" id="KW-0408">Iron</keyword>
<keyword evidence="5" id="KW-0479">Metal-binding</keyword>
<dbReference type="CDD" id="cd01335">
    <property type="entry name" value="Radical_SAM"/>
    <property type="match status" value="1"/>
</dbReference>
<evidence type="ECO:0000256" key="7">
    <source>
        <dbReference type="ARBA" id="ARBA00023014"/>
    </source>
</evidence>
<sequence length="444" mass="51484">MLVQPRAHKIPKGQGARFNIPPWSLCAIAGLTPEKHEIEIIDELHDDINFDEKNLGLVGITAATAAVKRGYEIADEFRKRGVKVVMGGIHVTAMPEEALEHCDAVAIGEAELIWEKILEDAENNCLKPTYKADVYFDMKNMKKPRFDLINHRERYLCYQFVQTTRGCPFNCEFCSATKFWGNKYRYRPIDEVIEELKTFDRTQRVFIVDDHIGANPAHAKELFDKLTPLKMSWASQTGVKTALREGFLKHAAESGCKHLFIGFESINEESLKNSNKKQNDPKEFKKIVEEAHKYGILIQGAFVIGLDDDKADIFKRLHRFVEEMKFDHIQFNVPYPYPGTALQERLIKENRITSFDYDNYVYDGINFIPKNMTQEELHKGYRWLYQKNSSIWILFKRSMRKVLRGQFLLAILALFINLGTRRGYLFMKKCGNEYNPIKYPDTTA</sequence>
<dbReference type="GO" id="GO:0051539">
    <property type="term" value="F:4 iron, 4 sulfur cluster binding"/>
    <property type="evidence" value="ECO:0007669"/>
    <property type="project" value="UniProtKB-KW"/>
</dbReference>
<organism evidence="11 12">
    <name type="scientific">Geotalea uraniireducens (strain Rf4)</name>
    <name type="common">Geobacter uraniireducens</name>
    <dbReference type="NCBI Taxonomy" id="351605"/>
    <lineage>
        <taxon>Bacteria</taxon>
        <taxon>Pseudomonadati</taxon>
        <taxon>Thermodesulfobacteriota</taxon>
        <taxon>Desulfuromonadia</taxon>
        <taxon>Geobacterales</taxon>
        <taxon>Geobacteraceae</taxon>
        <taxon>Geotalea</taxon>
    </lineage>
</organism>
<keyword evidence="2" id="KW-0489">Methyltransferase</keyword>
<dbReference type="InterPro" id="IPR051198">
    <property type="entry name" value="BchE-like"/>
</dbReference>
<dbReference type="Pfam" id="PF02310">
    <property type="entry name" value="B12-binding"/>
    <property type="match status" value="1"/>
</dbReference>
<gene>
    <name evidence="11" type="ordered locus">Gura_3089</name>
</gene>
<dbReference type="SFLD" id="SFLDS00029">
    <property type="entry name" value="Radical_SAM"/>
    <property type="match status" value="1"/>
</dbReference>
<dbReference type="PROSITE" id="PS51332">
    <property type="entry name" value="B12_BINDING"/>
    <property type="match status" value="1"/>
</dbReference>
<dbReference type="HOGENOM" id="CLU_021572_5_1_7"/>
<keyword evidence="4" id="KW-0949">S-adenosyl-L-methionine</keyword>
<keyword evidence="12" id="KW-1185">Reference proteome</keyword>
<evidence type="ECO:0000313" key="12">
    <source>
        <dbReference type="Proteomes" id="UP000006695"/>
    </source>
</evidence>
<dbReference type="CDD" id="cd02068">
    <property type="entry name" value="radical_SAM_B12_BD"/>
    <property type="match status" value="1"/>
</dbReference>
<accession>A5G637</accession>
<dbReference type="SUPFAM" id="SSF102114">
    <property type="entry name" value="Radical SAM enzymes"/>
    <property type="match status" value="1"/>
</dbReference>
<feature type="transmembrane region" description="Helical" evidence="8">
    <location>
        <begin position="402"/>
        <end position="419"/>
    </location>
</feature>
<evidence type="ECO:0000256" key="1">
    <source>
        <dbReference type="ARBA" id="ARBA00001966"/>
    </source>
</evidence>
<dbReference type="KEGG" id="gur:Gura_3089"/>
<keyword evidence="3" id="KW-0808">Transferase</keyword>
<keyword evidence="7" id="KW-0411">Iron-sulfur</keyword>
<dbReference type="EMBL" id="CP000698">
    <property type="protein sequence ID" value="ABQ27255.1"/>
    <property type="molecule type" value="Genomic_DNA"/>
</dbReference>
<dbReference type="InterPro" id="IPR006158">
    <property type="entry name" value="Cobalamin-bd"/>
</dbReference>
<evidence type="ECO:0000259" key="9">
    <source>
        <dbReference type="PROSITE" id="PS51332"/>
    </source>
</evidence>
<dbReference type="InterPro" id="IPR025274">
    <property type="entry name" value="DUF4070"/>
</dbReference>